<comment type="caution">
    <text evidence="2">The sequence shown here is derived from an EMBL/GenBank/DDBJ whole genome shotgun (WGS) entry which is preliminary data.</text>
</comment>
<feature type="transmembrane region" description="Helical" evidence="1">
    <location>
        <begin position="21"/>
        <end position="44"/>
    </location>
</feature>
<reference evidence="2 3" key="1">
    <citation type="submission" date="2019-10" db="EMBL/GenBank/DDBJ databases">
        <title>Genome sequence of Phaeocystidibacter marisrubri JCM30614 (type strain).</title>
        <authorList>
            <person name="Bowman J.P."/>
        </authorList>
    </citation>
    <scope>NUCLEOTIDE SEQUENCE [LARGE SCALE GENOMIC DNA]</scope>
    <source>
        <strain evidence="2 3">JCM 30614</strain>
    </source>
</reference>
<keyword evidence="3" id="KW-1185">Reference proteome</keyword>
<dbReference type="AlphaFoldDB" id="A0A6L3ZJG6"/>
<dbReference type="RefSeq" id="WP_151692655.1">
    <property type="nucleotide sequence ID" value="NZ_BMGX01000002.1"/>
</dbReference>
<sequence length="183" mass="21229">MNEEVKMSFQERSQLERIYQTNMRIFSVSVFGVIVGGFLFFLLISKIPADFLGYDDIDGTLLSSIGPTLPLIVTAVICLYIILVLNNEWKITKLKADLKRGTKIVANLKVDSIYHIPQKDLEELQSIGHKYTSELRFEENTLKINNYPFNKITQPEFLNAQQLYLERAPHSMHEFKRIVKCRE</sequence>
<feature type="transmembrane region" description="Helical" evidence="1">
    <location>
        <begin position="64"/>
        <end position="85"/>
    </location>
</feature>
<proteinExistence type="predicted"/>
<evidence type="ECO:0000256" key="1">
    <source>
        <dbReference type="SAM" id="Phobius"/>
    </source>
</evidence>
<evidence type="ECO:0000313" key="2">
    <source>
        <dbReference type="EMBL" id="KAB2817967.1"/>
    </source>
</evidence>
<keyword evidence="1" id="KW-0472">Membrane</keyword>
<accession>A0A6L3ZJG6</accession>
<name>A0A6L3ZJG6_9FLAO</name>
<keyword evidence="1" id="KW-0812">Transmembrane</keyword>
<keyword evidence="1" id="KW-1133">Transmembrane helix</keyword>
<organism evidence="2 3">
    <name type="scientific">Phaeocystidibacter marisrubri</name>
    <dbReference type="NCBI Taxonomy" id="1577780"/>
    <lineage>
        <taxon>Bacteria</taxon>
        <taxon>Pseudomonadati</taxon>
        <taxon>Bacteroidota</taxon>
        <taxon>Flavobacteriia</taxon>
        <taxon>Flavobacteriales</taxon>
        <taxon>Phaeocystidibacteraceae</taxon>
        <taxon>Phaeocystidibacter</taxon>
    </lineage>
</organism>
<dbReference type="EMBL" id="WBVQ01000001">
    <property type="protein sequence ID" value="KAB2817967.1"/>
    <property type="molecule type" value="Genomic_DNA"/>
</dbReference>
<evidence type="ECO:0000313" key="3">
    <source>
        <dbReference type="Proteomes" id="UP000484164"/>
    </source>
</evidence>
<protein>
    <submittedName>
        <fullName evidence="2">Uncharacterized protein</fullName>
    </submittedName>
</protein>
<gene>
    <name evidence="2" type="ORF">F8C82_06065</name>
</gene>
<dbReference type="Proteomes" id="UP000484164">
    <property type="component" value="Unassembled WGS sequence"/>
</dbReference>